<keyword evidence="3" id="KW-1185">Reference proteome</keyword>
<evidence type="ECO:0000256" key="1">
    <source>
        <dbReference type="SAM" id="MobiDB-lite"/>
    </source>
</evidence>
<evidence type="ECO:0000313" key="2">
    <source>
        <dbReference type="EMBL" id="MDO4842283.1"/>
    </source>
</evidence>
<protein>
    <submittedName>
        <fullName evidence="2">Protein phosphatase</fullName>
    </submittedName>
</protein>
<organism evidence="2 3">
    <name type="scientific">Phoenicibacter congonensis</name>
    <dbReference type="NCBI Taxonomy" id="1944646"/>
    <lineage>
        <taxon>Bacteria</taxon>
        <taxon>Bacillati</taxon>
        <taxon>Actinomycetota</taxon>
        <taxon>Coriobacteriia</taxon>
        <taxon>Eggerthellales</taxon>
        <taxon>Eggerthellaceae</taxon>
        <taxon>Phoenicibacter</taxon>
    </lineage>
</organism>
<reference evidence="2" key="1">
    <citation type="submission" date="2023-07" db="EMBL/GenBank/DDBJ databases">
        <title>Between Cages and Wild: Unraveling the Impact of Captivity on Animal Microbiomes and Antimicrobial Resistance.</title>
        <authorList>
            <person name="Schmartz G.P."/>
            <person name="Rehner J."/>
            <person name="Schuff M.J."/>
            <person name="Becker S.L."/>
            <person name="Kravczyk M."/>
            <person name="Gurevich A."/>
            <person name="Francke R."/>
            <person name="Mueller R."/>
            <person name="Keller V."/>
            <person name="Keller A."/>
        </authorList>
    </citation>
    <scope>NUCLEOTIDE SEQUENCE</scope>
    <source>
        <strain evidence="2">S12M_St_49</strain>
    </source>
</reference>
<feature type="compositionally biased region" description="Basic residues" evidence="1">
    <location>
        <begin position="1"/>
        <end position="10"/>
    </location>
</feature>
<name>A0AA43RI84_9ACTN</name>
<accession>A0AA43RI84</accession>
<dbReference type="InterPro" id="IPR036457">
    <property type="entry name" value="PPM-type-like_dom_sf"/>
</dbReference>
<dbReference type="EMBL" id="JAUMVS010000132">
    <property type="protein sequence ID" value="MDO4842283.1"/>
    <property type="molecule type" value="Genomic_DNA"/>
</dbReference>
<proteinExistence type="predicted"/>
<feature type="region of interest" description="Disordered" evidence="1">
    <location>
        <begin position="1"/>
        <end position="25"/>
    </location>
</feature>
<dbReference type="Gene3D" id="3.60.40.10">
    <property type="entry name" value="PPM-type phosphatase domain"/>
    <property type="match status" value="1"/>
</dbReference>
<dbReference type="AlphaFoldDB" id="A0AA43RI84"/>
<evidence type="ECO:0000313" key="3">
    <source>
        <dbReference type="Proteomes" id="UP001168575"/>
    </source>
</evidence>
<comment type="caution">
    <text evidence="2">The sequence shown here is derived from an EMBL/GenBank/DDBJ whole genome shotgun (WGS) entry which is preliminary data.</text>
</comment>
<feature type="non-terminal residue" evidence="2">
    <location>
        <position position="83"/>
    </location>
</feature>
<gene>
    <name evidence="2" type="ORF">Q3982_06365</name>
</gene>
<dbReference type="Proteomes" id="UP001168575">
    <property type="component" value="Unassembled WGS sequence"/>
</dbReference>
<sequence length="83" mass="8748">MSKHSKHAKISRLGEPNFGSRTDIGRVREHNEDSLVAKNPLYAVFDGMGGHAAGEVASEIASKVVAAHAPEELDAEALGQAVL</sequence>
<dbReference type="SUPFAM" id="SSF81606">
    <property type="entry name" value="PP2C-like"/>
    <property type="match status" value="1"/>
</dbReference>